<feature type="transmembrane region" description="Helical" evidence="3">
    <location>
        <begin position="472"/>
        <end position="495"/>
    </location>
</feature>
<keyword evidence="1" id="KW-0175">Coiled coil</keyword>
<gene>
    <name evidence="4" type="ORF">IAD20_05575</name>
</gene>
<proteinExistence type="predicted"/>
<dbReference type="EMBL" id="DVNC01000036">
    <property type="protein sequence ID" value="HIU53533.1"/>
    <property type="molecule type" value="Genomic_DNA"/>
</dbReference>
<feature type="transmembrane region" description="Helical" evidence="3">
    <location>
        <begin position="532"/>
        <end position="555"/>
    </location>
</feature>
<reference evidence="4" key="2">
    <citation type="journal article" date="2021" name="PeerJ">
        <title>Extensive microbial diversity within the chicken gut microbiome revealed by metagenomics and culture.</title>
        <authorList>
            <person name="Gilroy R."/>
            <person name="Ravi A."/>
            <person name="Getino M."/>
            <person name="Pursley I."/>
            <person name="Horton D.L."/>
            <person name="Alikhan N.F."/>
            <person name="Baker D."/>
            <person name="Gharbi K."/>
            <person name="Hall N."/>
            <person name="Watson M."/>
            <person name="Adriaenssens E.M."/>
            <person name="Foster-Nyarko E."/>
            <person name="Jarju S."/>
            <person name="Secka A."/>
            <person name="Antonio M."/>
            <person name="Oren A."/>
            <person name="Chaudhuri R.R."/>
            <person name="La Ragione R."/>
            <person name="Hildebrand F."/>
            <person name="Pallen M.J."/>
        </authorList>
    </citation>
    <scope>NUCLEOTIDE SEQUENCE</scope>
    <source>
        <strain evidence="4">ChiW3-316</strain>
    </source>
</reference>
<comment type="caution">
    <text evidence="4">The sequence shown here is derived from an EMBL/GenBank/DDBJ whole genome shotgun (WGS) entry which is preliminary data.</text>
</comment>
<feature type="coiled-coil region" evidence="1">
    <location>
        <begin position="128"/>
        <end position="155"/>
    </location>
</feature>
<evidence type="ECO:0000256" key="3">
    <source>
        <dbReference type="SAM" id="Phobius"/>
    </source>
</evidence>
<feature type="transmembrane region" description="Helical" evidence="3">
    <location>
        <begin position="350"/>
        <end position="376"/>
    </location>
</feature>
<organism evidence="4 5">
    <name type="scientific">Candidatus Scatocola faecipullorum</name>
    <dbReference type="NCBI Taxonomy" id="2840917"/>
    <lineage>
        <taxon>Bacteria</taxon>
        <taxon>Pseudomonadati</taxon>
        <taxon>Pseudomonadota</taxon>
        <taxon>Alphaproteobacteria</taxon>
        <taxon>Rhodospirillales</taxon>
        <taxon>Rhodospirillaceae</taxon>
        <taxon>Rhodospirillaceae incertae sedis</taxon>
        <taxon>Candidatus Scatocola</taxon>
    </lineage>
</organism>
<feature type="transmembrane region" description="Helical" evidence="3">
    <location>
        <begin position="501"/>
        <end position="520"/>
    </location>
</feature>
<dbReference type="AlphaFoldDB" id="A0A9D1M446"/>
<evidence type="ECO:0000256" key="2">
    <source>
        <dbReference type="SAM" id="MobiDB-lite"/>
    </source>
</evidence>
<name>A0A9D1M446_9PROT</name>
<keyword evidence="3" id="KW-1133">Transmembrane helix</keyword>
<reference evidence="4" key="1">
    <citation type="submission" date="2020-10" db="EMBL/GenBank/DDBJ databases">
        <authorList>
            <person name="Gilroy R."/>
        </authorList>
    </citation>
    <scope>NUCLEOTIDE SEQUENCE</scope>
    <source>
        <strain evidence="4">ChiW3-316</strain>
    </source>
</reference>
<feature type="transmembrane region" description="Helical" evidence="3">
    <location>
        <begin position="318"/>
        <end position="338"/>
    </location>
</feature>
<feature type="region of interest" description="Disordered" evidence="2">
    <location>
        <begin position="671"/>
        <end position="707"/>
    </location>
</feature>
<evidence type="ECO:0000256" key="1">
    <source>
        <dbReference type="SAM" id="Coils"/>
    </source>
</evidence>
<feature type="compositionally biased region" description="Basic and acidic residues" evidence="2">
    <location>
        <begin position="678"/>
        <end position="707"/>
    </location>
</feature>
<evidence type="ECO:0000313" key="4">
    <source>
        <dbReference type="EMBL" id="HIU53533.1"/>
    </source>
</evidence>
<accession>A0A9D1M446</accession>
<dbReference type="Proteomes" id="UP000824107">
    <property type="component" value="Unassembled WGS sequence"/>
</dbReference>
<evidence type="ECO:0000313" key="5">
    <source>
        <dbReference type="Proteomes" id="UP000824107"/>
    </source>
</evidence>
<keyword evidence="3" id="KW-0812">Transmembrane</keyword>
<keyword evidence="3" id="KW-0472">Membrane</keyword>
<protein>
    <submittedName>
        <fullName evidence="4">Uncharacterized protein</fullName>
    </submittedName>
</protein>
<sequence length="707" mass="77179">MTDKLLKHIFNFFLAGFLSLSVIRPVNAWTINFTEETCGSAYQGRSKGEKAFEPLDTQKTQQKVNEVNAATTKLKNFCEKLAKHLEQREDNGEKVDTNVFPTQSFDWGWKQETVDEYNQRFDKIIAQNPSFKNEYDSLKAEYEKLNTELEFARAEELAEHKRAVAAGEYQPCGSEYPRGCPEGMECYSSYSVSVQGTGGSYSSSTLSYTCKKSEDVKKPLFGEKQKPVEKGTDTSTVVTTTAGFSSYTVKTDETGKNTTEEDGITVKRGDNSACSIPDMQKMYQSTCYSCKIIMTLITTFMNACGKVYDLTREAGSKVLVIGSMLWLAAFALKLVSAFTNQEPMSILNTLLIFMFKVAAAYIVINVGIGAIVDLFVNPLLLAGADYGLGLLQAANQGIIKVALTSNFTYNGTEIISPVVINKIMALTEGIDKTVSTNLVIGHALTCHSFNAGMLEYTGGLFGVNVTIRIPDLWIWLCGAAIWFCGFMLTLGIGYYLLDVCFKIGFCIMALPIVIGLWPFGPTSGKFTSCMSIIFRSAALFTFLALTTSYALSLISVSLGDLTTFYAKIKAGDAEWVSNTFSISGANFILIMFAYVYSIKMIGATVTGYVGKFFNDSTFGDASPMHMKATQMTAFVKNKVTQAASFAGGVVTHQATRAAGAVAGGAVNFVKNRVNGGKDANKDNKDADKKDNEGKKEGDSPKDNNKPN</sequence>